<dbReference type="PROSITE" id="PS51420">
    <property type="entry name" value="RHO"/>
    <property type="match status" value="1"/>
</dbReference>
<dbReference type="Pfam" id="PF00071">
    <property type="entry name" value="Ras"/>
    <property type="match status" value="1"/>
</dbReference>
<feature type="region of interest" description="Disordered" evidence="2">
    <location>
        <begin position="194"/>
        <end position="287"/>
    </location>
</feature>
<dbReference type="SUPFAM" id="SSF52540">
    <property type="entry name" value="P-loop containing nucleoside triphosphate hydrolases"/>
    <property type="match status" value="1"/>
</dbReference>
<feature type="region of interest" description="Disordered" evidence="2">
    <location>
        <begin position="1"/>
        <end position="27"/>
    </location>
</feature>
<dbReference type="GO" id="GO:0005525">
    <property type="term" value="F:GTP binding"/>
    <property type="evidence" value="ECO:0007669"/>
    <property type="project" value="InterPro"/>
</dbReference>
<accession>A0AAW1TG91</accession>
<evidence type="ECO:0000256" key="2">
    <source>
        <dbReference type="SAM" id="MobiDB-lite"/>
    </source>
</evidence>
<protein>
    <submittedName>
        <fullName evidence="3">Uncharacterized protein</fullName>
    </submittedName>
</protein>
<dbReference type="PROSITE" id="PS51421">
    <property type="entry name" value="RAS"/>
    <property type="match status" value="1"/>
</dbReference>
<dbReference type="AlphaFoldDB" id="A0AAW1TG91"/>
<dbReference type="PROSITE" id="PS51419">
    <property type="entry name" value="RAB"/>
    <property type="match status" value="1"/>
</dbReference>
<dbReference type="SMART" id="SM00173">
    <property type="entry name" value="RAS"/>
    <property type="match status" value="1"/>
</dbReference>
<feature type="compositionally biased region" description="Basic and acidic residues" evidence="2">
    <location>
        <begin position="269"/>
        <end position="278"/>
    </location>
</feature>
<comment type="caution">
    <text evidence="3">The sequence shown here is derived from an EMBL/GenBank/DDBJ whole genome shotgun (WGS) entry which is preliminary data.</text>
</comment>
<feature type="compositionally biased region" description="Polar residues" evidence="2">
    <location>
        <begin position="243"/>
        <end position="253"/>
    </location>
</feature>
<dbReference type="GO" id="GO:0003924">
    <property type="term" value="F:GTPase activity"/>
    <property type="evidence" value="ECO:0007669"/>
    <property type="project" value="InterPro"/>
</dbReference>
<keyword evidence="4" id="KW-1185">Reference proteome</keyword>
<gene>
    <name evidence="3" type="ORF">WJX84_010752</name>
</gene>
<evidence type="ECO:0000256" key="1">
    <source>
        <dbReference type="ARBA" id="ARBA00022741"/>
    </source>
</evidence>
<dbReference type="Proteomes" id="UP001485043">
    <property type="component" value="Unassembled WGS sequence"/>
</dbReference>
<dbReference type="SMART" id="SM00174">
    <property type="entry name" value="RHO"/>
    <property type="match status" value="1"/>
</dbReference>
<dbReference type="SMART" id="SM00175">
    <property type="entry name" value="RAB"/>
    <property type="match status" value="1"/>
</dbReference>
<dbReference type="FunFam" id="3.40.50.300:FF:000851">
    <property type="entry name" value="Ras-related small GTP-binding family protein"/>
    <property type="match status" value="1"/>
</dbReference>
<dbReference type="InterPro" id="IPR001806">
    <property type="entry name" value="Small_GTPase"/>
</dbReference>
<reference evidence="3 4" key="1">
    <citation type="journal article" date="2024" name="Nat. Commun.">
        <title>Phylogenomics reveals the evolutionary origins of lichenization in chlorophyte algae.</title>
        <authorList>
            <person name="Puginier C."/>
            <person name="Libourel C."/>
            <person name="Otte J."/>
            <person name="Skaloud P."/>
            <person name="Haon M."/>
            <person name="Grisel S."/>
            <person name="Petersen M."/>
            <person name="Berrin J.G."/>
            <person name="Delaux P.M."/>
            <person name="Dal Grande F."/>
            <person name="Keller J."/>
        </authorList>
    </citation>
    <scope>NUCLEOTIDE SEQUENCE [LARGE SCALE GENOMIC DNA]</scope>
    <source>
        <strain evidence="3 4">SAG 2523</strain>
    </source>
</reference>
<dbReference type="InterPro" id="IPR027417">
    <property type="entry name" value="P-loop_NTPase"/>
</dbReference>
<name>A0AAW1TG91_9CHLO</name>
<sequence>MGCSNSKGSRPEQRGPRLQQPPTRSTVPPQSLIRVKLVLLGATGVGKSCLVVRYVKGLFESASRVTVGAAFLAHSVGLPDGRTVKFEIWDTAGQERYASLAPLYYRGAGAAVVMYDITSAETFTKAKYWVTELQKNAPGNLVIVLAGNKSDLVEMRQVSVEEGQAYAASNSMMFLETSAKTAANQKVADVANTEAADAGDSSLLPSRPHEKAQSLEASQASSEEPGNQDMPSDAAPATKSDLDTPNVQFQPTTEPAEATIGSPGELEGETAKASEAKGRRCGKKANK</sequence>
<evidence type="ECO:0000313" key="3">
    <source>
        <dbReference type="EMBL" id="KAK9868902.1"/>
    </source>
</evidence>
<dbReference type="EMBL" id="JALJOV010000007">
    <property type="protein sequence ID" value="KAK9868902.1"/>
    <property type="molecule type" value="Genomic_DNA"/>
</dbReference>
<organism evidence="3 4">
    <name type="scientific">Apatococcus fuscideae</name>
    <dbReference type="NCBI Taxonomy" id="2026836"/>
    <lineage>
        <taxon>Eukaryota</taxon>
        <taxon>Viridiplantae</taxon>
        <taxon>Chlorophyta</taxon>
        <taxon>core chlorophytes</taxon>
        <taxon>Trebouxiophyceae</taxon>
        <taxon>Chlorellales</taxon>
        <taxon>Chlorellaceae</taxon>
        <taxon>Apatococcus</taxon>
    </lineage>
</organism>
<proteinExistence type="predicted"/>
<dbReference type="InterPro" id="IPR005225">
    <property type="entry name" value="Small_GTP-bd"/>
</dbReference>
<dbReference type="CDD" id="cd01860">
    <property type="entry name" value="Rab5_related"/>
    <property type="match status" value="1"/>
</dbReference>
<keyword evidence="1" id="KW-0547">Nucleotide-binding</keyword>
<feature type="compositionally biased region" description="Low complexity" evidence="2">
    <location>
        <begin position="214"/>
        <end position="224"/>
    </location>
</feature>
<dbReference type="SMART" id="SM00176">
    <property type="entry name" value="RAN"/>
    <property type="match status" value="1"/>
</dbReference>
<dbReference type="Gene3D" id="3.40.50.300">
    <property type="entry name" value="P-loop containing nucleotide triphosphate hydrolases"/>
    <property type="match status" value="1"/>
</dbReference>
<dbReference type="NCBIfam" id="TIGR00231">
    <property type="entry name" value="small_GTP"/>
    <property type="match status" value="1"/>
</dbReference>
<evidence type="ECO:0000313" key="4">
    <source>
        <dbReference type="Proteomes" id="UP001485043"/>
    </source>
</evidence>
<dbReference type="PRINTS" id="PR00449">
    <property type="entry name" value="RASTRNSFRMNG"/>
</dbReference>
<dbReference type="PANTHER" id="PTHR47978">
    <property type="match status" value="1"/>
</dbReference>